<name>A0A380H933_9STAP</name>
<accession>A0A380H933</accession>
<dbReference type="Gene3D" id="2.60.40.1240">
    <property type="match status" value="1"/>
</dbReference>
<dbReference type="AlphaFoldDB" id="A0A380H933"/>
<keyword evidence="1" id="KW-0732">Signal</keyword>
<dbReference type="Proteomes" id="UP000255425">
    <property type="component" value="Unassembled WGS sequence"/>
</dbReference>
<dbReference type="InterPro" id="IPR029050">
    <property type="entry name" value="Immunoprotect_excell_Ig-like"/>
</dbReference>
<sequence length="56" mass="6595">MQNNEKINKGEYKKGMMIYRLRNAQKIVFQAKYTKNGKKLGEKDYPISELTIVDLN</sequence>
<proteinExistence type="predicted"/>
<evidence type="ECO:0000313" key="2">
    <source>
        <dbReference type="EMBL" id="SUM74555.1"/>
    </source>
</evidence>
<protein>
    <submittedName>
        <fullName evidence="2">Uncharacterized protein</fullName>
    </submittedName>
</protein>
<dbReference type="EMBL" id="UHDZ01000001">
    <property type="protein sequence ID" value="SUM74555.1"/>
    <property type="molecule type" value="Genomic_DNA"/>
</dbReference>
<organism evidence="2 3">
    <name type="scientific">Staphylococcus saccharolyticus</name>
    <dbReference type="NCBI Taxonomy" id="33028"/>
    <lineage>
        <taxon>Bacteria</taxon>
        <taxon>Bacillati</taxon>
        <taxon>Bacillota</taxon>
        <taxon>Bacilli</taxon>
        <taxon>Bacillales</taxon>
        <taxon>Staphylococcaceae</taxon>
        <taxon>Staphylococcus</taxon>
    </lineage>
</organism>
<evidence type="ECO:0000313" key="3">
    <source>
        <dbReference type="Proteomes" id="UP000255425"/>
    </source>
</evidence>
<dbReference type="RefSeq" id="WP_349511162.1">
    <property type="nucleotide sequence ID" value="NZ_JAZESY010000002.1"/>
</dbReference>
<keyword evidence="3" id="KW-1185">Reference proteome</keyword>
<evidence type="ECO:0000256" key="1">
    <source>
        <dbReference type="ARBA" id="ARBA00022729"/>
    </source>
</evidence>
<gene>
    <name evidence="2" type="ORF">NCTC11807_02664</name>
</gene>
<reference evidence="2 3" key="1">
    <citation type="submission" date="2018-06" db="EMBL/GenBank/DDBJ databases">
        <authorList>
            <consortium name="Pathogen Informatics"/>
            <person name="Doyle S."/>
        </authorList>
    </citation>
    <scope>NUCLEOTIDE SEQUENCE [LARGE SCALE GENOMIC DNA]</scope>
    <source>
        <strain evidence="2 3">NCTC11807</strain>
    </source>
</reference>